<comment type="subcellular location">
    <subcellularLocation>
        <location evidence="1 6">Nucleus</location>
    </subcellularLocation>
</comment>
<protein>
    <recommendedName>
        <fullName evidence="6">Transcription initiation factor TFIID subunit 10</fullName>
    </recommendedName>
</protein>
<evidence type="ECO:0000256" key="7">
    <source>
        <dbReference type="SAM" id="MobiDB-lite"/>
    </source>
</evidence>
<evidence type="ECO:0000256" key="2">
    <source>
        <dbReference type="ARBA" id="ARBA00023015"/>
    </source>
</evidence>
<comment type="function">
    <text evidence="6">Functions as a component of both the DNA-binding general transcription initiation factor complex TFIID and the transcription coactivator SAGA complex. Binding of TFIID to a promoter (with or without TATA element) is the initial step in pre-initiation complex (PIC) formation. TFIID plays a key role in the regulation of gene expression by RNA polymerase II through different activities such as transcription activator interaction, core promoter recognition and selectivity, TFIIA and TFIIB interaction, chromatin modification (histone acetylation by TAF1), facilitation of DNA opening and initiation of transcription. SAGA acts as a general cofactor required for essentially all RNA polymerase II transcription. At the promoters, SAGA is required for transcription pre-initiation complex (PIC) recruitment. It influences RNA polymerase II transcriptional activity through different activities such as TBP interaction (via core/TAF module) and promoter selectivity, interaction with transcription activators (via Tra1/SPT module), and chromatin modification through histone acetylation (via HAT module) and deubiquitination (via DUB module). SAGA preferentially acetylates histones H3 (to form H3K9ac, H3K14ac, H3K18ac and H3K23ac) and H2B and deubiquitinates histone H2B. SAGA interacts with DNA via upstream activating sequences (UASs).</text>
</comment>
<dbReference type="STRING" id="2282107.A0A286UK55"/>
<dbReference type="GO" id="GO:0000124">
    <property type="term" value="C:SAGA complex"/>
    <property type="evidence" value="ECO:0007669"/>
    <property type="project" value="TreeGrafter"/>
</dbReference>
<evidence type="ECO:0000256" key="6">
    <source>
        <dbReference type="PIRNR" id="PIRNR017246"/>
    </source>
</evidence>
<dbReference type="GO" id="GO:0003743">
    <property type="term" value="F:translation initiation factor activity"/>
    <property type="evidence" value="ECO:0007669"/>
    <property type="project" value="UniProtKB-KW"/>
</dbReference>
<name>A0A286UK55_9AGAM</name>
<organism evidence="8 9">
    <name type="scientific">Pyrrhoderma noxium</name>
    <dbReference type="NCBI Taxonomy" id="2282107"/>
    <lineage>
        <taxon>Eukaryota</taxon>
        <taxon>Fungi</taxon>
        <taxon>Dikarya</taxon>
        <taxon>Basidiomycota</taxon>
        <taxon>Agaricomycotina</taxon>
        <taxon>Agaricomycetes</taxon>
        <taxon>Hymenochaetales</taxon>
        <taxon>Hymenochaetaceae</taxon>
        <taxon>Pyrrhoderma</taxon>
    </lineage>
</organism>
<evidence type="ECO:0000256" key="4">
    <source>
        <dbReference type="ARBA" id="ARBA00023242"/>
    </source>
</evidence>
<sequence>MSNTPSEGQQTAYQFQFQHPIQYPMSQAQVNYAQQPIGQSQATTSTTTTNQPTATSTTTYQTANTNQTTTQGSTSLGATSSATTLPGSTQQSTSSTSVPQSRSAAELARKDRTLADFMLMLDDHEPLIPNEVTDYYLQRVGFECEDIRLKRLLALAAQKFVSDIAADAFQHARIRTNAAASGRGRAPLGQSSRDKTRTTLTMEDLSNALFEYGIIARKPDFYM</sequence>
<gene>
    <name evidence="8" type="ORF">PNOK_0488200</name>
</gene>
<feature type="region of interest" description="Disordered" evidence="7">
    <location>
        <begin position="41"/>
        <end position="106"/>
    </location>
</feature>
<comment type="caution">
    <text evidence="8">The sequence shown here is derived from an EMBL/GenBank/DDBJ whole genome shotgun (WGS) entry which is preliminary data.</text>
</comment>
<dbReference type="GO" id="GO:0005669">
    <property type="term" value="C:transcription factor TFIID complex"/>
    <property type="evidence" value="ECO:0007669"/>
    <property type="project" value="TreeGrafter"/>
</dbReference>
<keyword evidence="9" id="KW-1185">Reference proteome</keyword>
<feature type="compositionally biased region" description="Low complexity" evidence="7">
    <location>
        <begin position="41"/>
        <end position="103"/>
    </location>
</feature>
<evidence type="ECO:0000313" key="9">
    <source>
        <dbReference type="Proteomes" id="UP000217199"/>
    </source>
</evidence>
<proteinExistence type="inferred from homology"/>
<dbReference type="Proteomes" id="UP000217199">
    <property type="component" value="Unassembled WGS sequence"/>
</dbReference>
<accession>A0A286UK55</accession>
<evidence type="ECO:0000256" key="3">
    <source>
        <dbReference type="ARBA" id="ARBA00023163"/>
    </source>
</evidence>
<evidence type="ECO:0000313" key="8">
    <source>
        <dbReference type="EMBL" id="PAV19948.1"/>
    </source>
</evidence>
<comment type="similarity">
    <text evidence="5 6">Belongs to the TAF10 family.</text>
</comment>
<keyword evidence="2 6" id="KW-0805">Transcription regulation</keyword>
<dbReference type="PIRSF" id="PIRSF017246">
    <property type="entry name" value="TFIID_TAF10"/>
    <property type="match status" value="1"/>
</dbReference>
<dbReference type="GO" id="GO:0006367">
    <property type="term" value="P:transcription initiation at RNA polymerase II promoter"/>
    <property type="evidence" value="ECO:0007669"/>
    <property type="project" value="TreeGrafter"/>
</dbReference>
<dbReference type="OrthoDB" id="154356at2759"/>
<evidence type="ECO:0000256" key="1">
    <source>
        <dbReference type="ARBA" id="ARBA00004123"/>
    </source>
</evidence>
<dbReference type="AlphaFoldDB" id="A0A286UK55"/>
<dbReference type="EMBL" id="NBII01000004">
    <property type="protein sequence ID" value="PAV19948.1"/>
    <property type="molecule type" value="Genomic_DNA"/>
</dbReference>
<dbReference type="GO" id="GO:0016251">
    <property type="term" value="F:RNA polymerase II general transcription initiation factor activity"/>
    <property type="evidence" value="ECO:0007669"/>
    <property type="project" value="TreeGrafter"/>
</dbReference>
<dbReference type="PANTHER" id="PTHR21242:SF0">
    <property type="entry name" value="TRANSCRIPTION INITIATION FACTOR TFIID SUBUNIT 10"/>
    <property type="match status" value="1"/>
</dbReference>
<keyword evidence="4 6" id="KW-0539">Nucleus</keyword>
<dbReference type="FunCoup" id="A0A286UK55">
    <property type="interactions" value="216"/>
</dbReference>
<dbReference type="InterPro" id="IPR003923">
    <property type="entry name" value="TAF10"/>
</dbReference>
<dbReference type="PANTHER" id="PTHR21242">
    <property type="entry name" value="TRANSCRIPTION INITIATION FACTOR TFIID SUBUNIT 10"/>
    <property type="match status" value="1"/>
</dbReference>
<dbReference type="GO" id="GO:1990841">
    <property type="term" value="F:promoter-specific chromatin binding"/>
    <property type="evidence" value="ECO:0007669"/>
    <property type="project" value="TreeGrafter"/>
</dbReference>
<reference evidence="8 9" key="1">
    <citation type="journal article" date="2017" name="Mol. Ecol.">
        <title>Comparative and population genomic landscape of Phellinus noxius: A hypervariable fungus causing root rot in trees.</title>
        <authorList>
            <person name="Chung C.L."/>
            <person name="Lee T.J."/>
            <person name="Akiba M."/>
            <person name="Lee H.H."/>
            <person name="Kuo T.H."/>
            <person name="Liu D."/>
            <person name="Ke H.M."/>
            <person name="Yokoi T."/>
            <person name="Roa M.B."/>
            <person name="Lu M.J."/>
            <person name="Chang Y.Y."/>
            <person name="Ann P.J."/>
            <person name="Tsai J.N."/>
            <person name="Chen C.Y."/>
            <person name="Tzean S.S."/>
            <person name="Ota Y."/>
            <person name="Hattori T."/>
            <person name="Sahashi N."/>
            <person name="Liou R.F."/>
            <person name="Kikuchi T."/>
            <person name="Tsai I.J."/>
        </authorList>
    </citation>
    <scope>NUCLEOTIDE SEQUENCE [LARGE SCALE GENOMIC DNA]</scope>
    <source>
        <strain evidence="8 9">FFPRI411160</strain>
    </source>
</reference>
<keyword evidence="3 6" id="KW-0804">Transcription</keyword>
<dbReference type="InParanoid" id="A0A286UK55"/>
<evidence type="ECO:0000256" key="5">
    <source>
        <dbReference type="ARBA" id="ARBA00025730"/>
    </source>
</evidence>
<dbReference type="PRINTS" id="PR01443">
    <property type="entry name" value="TFIID30KDSUB"/>
</dbReference>
<dbReference type="CDD" id="cd07982">
    <property type="entry name" value="HFD_TAF10"/>
    <property type="match status" value="1"/>
</dbReference>
<dbReference type="Pfam" id="PF03540">
    <property type="entry name" value="TAF10"/>
    <property type="match status" value="1"/>
</dbReference>